<sequence length="872" mass="94204">MVITLLQALVYGKKRGFFSGLLFYLLLSCFSSQAQTLPAGFSRVQVASGIAKPTALAFAPDGRLFVAQQDGTLRVIKNNKLLTTPFLKLKVDSNGERGLIGLVFDPNFASNKYLYVYYTLANSTRNRISRFTANGDVVVAGSEVVVLDLDPLSSASNHNGGAMHFGKDGKLYVAIGENANPAQSQDLNTYHGKLLRINPNGSVPAGNPYTTGSEQRKRIWASGLRNPYTFAVQPGTGRIFVNDVGQYAWEEINDATTGGKNFGWPAAEGVSTDPQYDNPFYTYKHAYGTVDGTGCAITGGVFFNPTTTNYPAAYQGRYFYQDLCSKWINVLDLSGATPKRESFATNLGYYALGLTVGTDGNLYYLERSANAIFKIIYTTNSAPKIVQQPVSLTVTAGQSATFSVAVSGKTPFTYQWQKNNANISGATQATYTIASTKAADAGNYRVVVKNSAGSATSNSVALIVTGFNNPPVAQIITPAEKSFYRAGDAISFSGEGTDVEDGTLPASAFSWSVDFHHDTHHHDGPPVAAGVKSGSFTIPTSGEVSPNVWYRLLLTVKDSKGLTHTTYRDIYPYLATISLVTQPAGLKVTLDGQPINAPFSVNSVVGLERSIGPVANQTLNGKTYVFEKWLHGGTATQTISTPKENTTYTAVYRESNTTTMRLEAENAYLQGVIVATGHGGYSGTGYADYNKLSGEYIEWTIQAPTAGIYNLSFRYALLSGTRTLRLAANGTLISSAFPFTATGQWTNWASKSVSIDLKAGINKVRLTSTGTMGPDLDYLEVTPSSNVSVVDLRIYPNPAKSYLQVELPATPSANCTLTLYNNQGTPVFSTTRDNQNPKNQSFRIPVANFPKGLYILKMQQGKQEISERIILE</sequence>
<keyword evidence="4" id="KW-1185">Reference proteome</keyword>
<dbReference type="Pfam" id="PF07995">
    <property type="entry name" value="GSDH"/>
    <property type="match status" value="1"/>
</dbReference>
<dbReference type="PROSITE" id="PS51175">
    <property type="entry name" value="CBM6"/>
    <property type="match status" value="1"/>
</dbReference>
<dbReference type="InterPro" id="IPR011042">
    <property type="entry name" value="6-blade_b-propeller_TolB-like"/>
</dbReference>
<evidence type="ECO:0000313" key="4">
    <source>
        <dbReference type="Proteomes" id="UP000515237"/>
    </source>
</evidence>
<dbReference type="SUPFAM" id="SSF49785">
    <property type="entry name" value="Galactose-binding domain-like"/>
    <property type="match status" value="1"/>
</dbReference>
<accession>A0A7G7GA25</accession>
<dbReference type="Pfam" id="PF03422">
    <property type="entry name" value="CBM_6"/>
    <property type="match status" value="1"/>
</dbReference>
<dbReference type="InterPro" id="IPR013783">
    <property type="entry name" value="Ig-like_fold"/>
</dbReference>
<dbReference type="PROSITE" id="PS50835">
    <property type="entry name" value="IG_LIKE"/>
    <property type="match status" value="1"/>
</dbReference>
<dbReference type="InterPro" id="IPR008979">
    <property type="entry name" value="Galactose-bd-like_sf"/>
</dbReference>
<dbReference type="GO" id="GO:0030246">
    <property type="term" value="F:carbohydrate binding"/>
    <property type="evidence" value="ECO:0007669"/>
    <property type="project" value="InterPro"/>
</dbReference>
<dbReference type="EMBL" id="CP055156">
    <property type="protein sequence ID" value="QNF34009.1"/>
    <property type="molecule type" value="Genomic_DNA"/>
</dbReference>
<evidence type="ECO:0000259" key="1">
    <source>
        <dbReference type="PROSITE" id="PS50835"/>
    </source>
</evidence>
<gene>
    <name evidence="3" type="ORF">HUW51_15245</name>
</gene>
<dbReference type="SUPFAM" id="SSF48726">
    <property type="entry name" value="Immunoglobulin"/>
    <property type="match status" value="1"/>
</dbReference>
<reference evidence="3 4" key="1">
    <citation type="journal article" date="2018" name="Int. J. Syst. Evol. Microbiol.">
        <title>Adhaeribacter swui sp. nov., isolated from wet mud.</title>
        <authorList>
            <person name="Kim D.U."/>
            <person name="Kim K.W."/>
            <person name="Kang M.S."/>
            <person name="Kim J.Y."/>
            <person name="Jang J.H."/>
            <person name="Kim M.K."/>
        </authorList>
    </citation>
    <scope>NUCLEOTIDE SEQUENCE [LARGE SCALE GENOMIC DNA]</scope>
    <source>
        <strain evidence="3 4">KCTC 52873</strain>
    </source>
</reference>
<dbReference type="AlphaFoldDB" id="A0A7G7GA25"/>
<proteinExistence type="predicted"/>
<dbReference type="Pfam" id="PF07679">
    <property type="entry name" value="I-set"/>
    <property type="match status" value="1"/>
</dbReference>
<dbReference type="Proteomes" id="UP000515237">
    <property type="component" value="Chromosome"/>
</dbReference>
<name>A0A7G7GA25_9BACT</name>
<evidence type="ECO:0000259" key="2">
    <source>
        <dbReference type="PROSITE" id="PS51175"/>
    </source>
</evidence>
<dbReference type="Gene3D" id="2.60.120.260">
    <property type="entry name" value="Galactose-binding domain-like"/>
    <property type="match status" value="1"/>
</dbReference>
<feature type="domain" description="CBM6" evidence="2">
    <location>
        <begin position="660"/>
        <end position="782"/>
    </location>
</feature>
<dbReference type="Gene3D" id="2.60.40.10">
    <property type="entry name" value="Immunoglobulins"/>
    <property type="match status" value="1"/>
</dbReference>
<dbReference type="PANTHER" id="PTHR19328:SF75">
    <property type="entry name" value="ALDOSE SUGAR DEHYDROGENASE YLII"/>
    <property type="match status" value="1"/>
</dbReference>
<dbReference type="SUPFAM" id="SSF50952">
    <property type="entry name" value="Soluble quinoprotein glucose dehydrogenase"/>
    <property type="match status" value="1"/>
</dbReference>
<dbReference type="InterPro" id="IPR012938">
    <property type="entry name" value="Glc/Sorbosone_DH"/>
</dbReference>
<dbReference type="InterPro" id="IPR036179">
    <property type="entry name" value="Ig-like_dom_sf"/>
</dbReference>
<dbReference type="InterPro" id="IPR011041">
    <property type="entry name" value="Quinoprot_gluc/sorb_DH_b-prop"/>
</dbReference>
<protein>
    <submittedName>
        <fullName evidence="3">PQQ-dependent sugar dehydrogenase</fullName>
    </submittedName>
</protein>
<dbReference type="InterPro" id="IPR013098">
    <property type="entry name" value="Ig_I-set"/>
</dbReference>
<dbReference type="CDD" id="cd04082">
    <property type="entry name" value="CBM35_pectate_lyase-like"/>
    <property type="match status" value="1"/>
</dbReference>
<dbReference type="Pfam" id="PF18962">
    <property type="entry name" value="Por_Secre_tail"/>
    <property type="match status" value="1"/>
</dbReference>
<feature type="domain" description="Ig-like" evidence="1">
    <location>
        <begin position="383"/>
        <end position="461"/>
    </location>
</feature>
<evidence type="ECO:0000313" key="3">
    <source>
        <dbReference type="EMBL" id="QNF34009.1"/>
    </source>
</evidence>
<dbReference type="InterPro" id="IPR003599">
    <property type="entry name" value="Ig_sub"/>
</dbReference>
<dbReference type="NCBIfam" id="TIGR04183">
    <property type="entry name" value="Por_Secre_tail"/>
    <property type="match status" value="1"/>
</dbReference>
<dbReference type="SMART" id="SM00409">
    <property type="entry name" value="IG"/>
    <property type="match status" value="1"/>
</dbReference>
<dbReference type="RefSeq" id="WP_185270492.1">
    <property type="nucleotide sequence ID" value="NZ_CP055156.1"/>
</dbReference>
<dbReference type="InterPro" id="IPR026444">
    <property type="entry name" value="Secre_tail"/>
</dbReference>
<dbReference type="InterPro" id="IPR007110">
    <property type="entry name" value="Ig-like_dom"/>
</dbReference>
<dbReference type="KEGG" id="aswu:HUW51_15245"/>
<dbReference type="PANTHER" id="PTHR19328">
    <property type="entry name" value="HEDGEHOG-INTERACTING PROTEIN"/>
    <property type="match status" value="1"/>
</dbReference>
<organism evidence="3 4">
    <name type="scientific">Adhaeribacter swui</name>
    <dbReference type="NCBI Taxonomy" id="2086471"/>
    <lineage>
        <taxon>Bacteria</taxon>
        <taxon>Pseudomonadati</taxon>
        <taxon>Bacteroidota</taxon>
        <taxon>Cytophagia</taxon>
        <taxon>Cytophagales</taxon>
        <taxon>Hymenobacteraceae</taxon>
        <taxon>Adhaeribacter</taxon>
    </lineage>
</organism>
<dbReference type="Gene3D" id="2.120.10.30">
    <property type="entry name" value="TolB, C-terminal domain"/>
    <property type="match status" value="1"/>
</dbReference>
<dbReference type="InterPro" id="IPR005084">
    <property type="entry name" value="CBM6"/>
</dbReference>